<feature type="region of interest" description="Disordered" evidence="1">
    <location>
        <begin position="1"/>
        <end position="89"/>
    </location>
</feature>
<feature type="compositionally biased region" description="Polar residues" evidence="1">
    <location>
        <begin position="47"/>
        <end position="58"/>
    </location>
</feature>
<accession>A0A2Z6LWD7</accession>
<feature type="compositionally biased region" description="Basic and acidic residues" evidence="1">
    <location>
        <begin position="60"/>
        <end position="69"/>
    </location>
</feature>
<proteinExistence type="predicted"/>
<dbReference type="Proteomes" id="UP000242715">
    <property type="component" value="Unassembled WGS sequence"/>
</dbReference>
<dbReference type="OrthoDB" id="10603322at2759"/>
<dbReference type="EMBL" id="DF973267">
    <property type="protein sequence ID" value="GAU23326.1"/>
    <property type="molecule type" value="Genomic_DNA"/>
</dbReference>
<dbReference type="AlphaFoldDB" id="A0A2Z6LWD7"/>
<gene>
    <name evidence="2" type="ORF">TSUD_237800</name>
</gene>
<organism evidence="2 3">
    <name type="scientific">Trifolium subterraneum</name>
    <name type="common">Subterranean clover</name>
    <dbReference type="NCBI Taxonomy" id="3900"/>
    <lineage>
        <taxon>Eukaryota</taxon>
        <taxon>Viridiplantae</taxon>
        <taxon>Streptophyta</taxon>
        <taxon>Embryophyta</taxon>
        <taxon>Tracheophyta</taxon>
        <taxon>Spermatophyta</taxon>
        <taxon>Magnoliopsida</taxon>
        <taxon>eudicotyledons</taxon>
        <taxon>Gunneridae</taxon>
        <taxon>Pentapetalae</taxon>
        <taxon>rosids</taxon>
        <taxon>fabids</taxon>
        <taxon>Fabales</taxon>
        <taxon>Fabaceae</taxon>
        <taxon>Papilionoideae</taxon>
        <taxon>50 kb inversion clade</taxon>
        <taxon>NPAAA clade</taxon>
        <taxon>Hologalegina</taxon>
        <taxon>IRL clade</taxon>
        <taxon>Trifolieae</taxon>
        <taxon>Trifolium</taxon>
    </lineage>
</organism>
<reference evidence="3" key="1">
    <citation type="journal article" date="2017" name="Front. Plant Sci.">
        <title>Climate Clever Clovers: New Paradigm to Reduce the Environmental Footprint of Ruminants by Breeding Low Methanogenic Forages Utilizing Haplotype Variation.</title>
        <authorList>
            <person name="Kaur P."/>
            <person name="Appels R."/>
            <person name="Bayer P.E."/>
            <person name="Keeble-Gagnere G."/>
            <person name="Wang J."/>
            <person name="Hirakawa H."/>
            <person name="Shirasawa K."/>
            <person name="Vercoe P."/>
            <person name="Stefanova K."/>
            <person name="Durmic Z."/>
            <person name="Nichols P."/>
            <person name="Revell C."/>
            <person name="Isobe S.N."/>
            <person name="Edwards D."/>
            <person name="Erskine W."/>
        </authorList>
    </citation>
    <scope>NUCLEOTIDE SEQUENCE [LARGE SCALE GENOMIC DNA]</scope>
    <source>
        <strain evidence="3">cv. Daliak</strain>
    </source>
</reference>
<evidence type="ECO:0000256" key="1">
    <source>
        <dbReference type="SAM" id="MobiDB-lite"/>
    </source>
</evidence>
<feature type="compositionally biased region" description="Basic residues" evidence="1">
    <location>
        <begin position="24"/>
        <end position="33"/>
    </location>
</feature>
<evidence type="ECO:0000313" key="2">
    <source>
        <dbReference type="EMBL" id="GAU23326.1"/>
    </source>
</evidence>
<name>A0A2Z6LWD7_TRISU</name>
<keyword evidence="3" id="KW-1185">Reference proteome</keyword>
<sequence length="89" mass="10026">MPLLALIHKSPNFAEQPKEQRAKQGQRTKHPHRQTPTFEASIIPGEQPSTPLERSTTMKLGKDVEDRWSGGKTPPHHPHQSYILENGEG</sequence>
<evidence type="ECO:0000313" key="3">
    <source>
        <dbReference type="Proteomes" id="UP000242715"/>
    </source>
</evidence>
<protein>
    <submittedName>
        <fullName evidence="2">Uncharacterized protein</fullName>
    </submittedName>
</protein>